<keyword evidence="2" id="KW-0067">ATP-binding</keyword>
<dbReference type="Gene3D" id="3.40.50.300">
    <property type="entry name" value="P-loop containing nucleotide triphosphate hydrolases"/>
    <property type="match status" value="1"/>
</dbReference>
<protein>
    <submittedName>
        <fullName evidence="4">AAA family ATPase</fullName>
    </submittedName>
</protein>
<dbReference type="InterPro" id="IPR027417">
    <property type="entry name" value="P-loop_NTPase"/>
</dbReference>
<dbReference type="InterPro" id="IPR025669">
    <property type="entry name" value="AAA_dom"/>
</dbReference>
<evidence type="ECO:0000313" key="5">
    <source>
        <dbReference type="Proteomes" id="UP000635278"/>
    </source>
</evidence>
<dbReference type="Proteomes" id="UP000635278">
    <property type="component" value="Unassembled WGS sequence"/>
</dbReference>
<keyword evidence="1" id="KW-0547">Nucleotide-binding</keyword>
<sequence length="302" mass="32656">MSQAAFASPARPYSKALRTAFLPESTVRDLPPTPRIVAIASGKGGVGKTWFSLTLAHALLRENRESRILVVDGDFGLGNVDIQLGLRHKFDITHILKRQISITEAITPCFLADAGGSCQLDILPGHSGASTLSLLGHDRIHELLEQLRTLSGYDMILIDLCAGIDWSARAIAAAADTLLLVTTEEPTALTDAYAVLKLSMRDRQLDGLRETNAEIVVNQAAGIRSGQAVYGVLAEACERFLHQTPRLAGVIRRDRRVSETIRLQRPFLGDHSGSVAAGDIMRIARHVAGDVSVIRRPVMSVG</sequence>
<dbReference type="Pfam" id="PF13614">
    <property type="entry name" value="AAA_31"/>
    <property type="match status" value="1"/>
</dbReference>
<feature type="domain" description="AAA" evidence="3">
    <location>
        <begin position="35"/>
        <end position="191"/>
    </location>
</feature>
<organism evidence="4 5">
    <name type="scientific">Acetobacter musti</name>
    <dbReference type="NCBI Taxonomy" id="864732"/>
    <lineage>
        <taxon>Bacteria</taxon>
        <taxon>Pseudomonadati</taxon>
        <taxon>Pseudomonadota</taxon>
        <taxon>Alphaproteobacteria</taxon>
        <taxon>Acetobacterales</taxon>
        <taxon>Acetobacteraceae</taxon>
        <taxon>Acetobacter</taxon>
    </lineage>
</organism>
<keyword evidence="5" id="KW-1185">Reference proteome</keyword>
<name>A0ABX0JQB1_9PROT</name>
<reference evidence="4 5" key="1">
    <citation type="journal article" date="2020" name="Int. J. Syst. Evol. Microbiol.">
        <title>Novel acetic acid bacteria from cider fermentations: Acetobacter conturbans sp. nov. and Acetobacter fallax sp. nov.</title>
        <authorList>
            <person name="Sombolestani A.S."/>
            <person name="Cleenwerck I."/>
            <person name="Cnockaert M."/>
            <person name="Borremans W."/>
            <person name="Wieme A.D."/>
            <person name="De Vuyst L."/>
            <person name="Vandamme P."/>
        </authorList>
    </citation>
    <scope>NUCLEOTIDE SEQUENCE [LARGE SCALE GENOMIC DNA]</scope>
    <source>
        <strain evidence="4 5">LMG 30640</strain>
    </source>
</reference>
<gene>
    <name evidence="4" type="ORF">GOB93_13510</name>
</gene>
<evidence type="ECO:0000256" key="2">
    <source>
        <dbReference type="ARBA" id="ARBA00022840"/>
    </source>
</evidence>
<dbReference type="EMBL" id="WOTB01000018">
    <property type="protein sequence ID" value="NHN85651.1"/>
    <property type="molecule type" value="Genomic_DNA"/>
</dbReference>
<dbReference type="PANTHER" id="PTHR43384:SF4">
    <property type="entry name" value="CELLULOSE BIOSYNTHESIS PROTEIN BCSQ-RELATED"/>
    <property type="match status" value="1"/>
</dbReference>
<evidence type="ECO:0000256" key="1">
    <source>
        <dbReference type="ARBA" id="ARBA00022741"/>
    </source>
</evidence>
<evidence type="ECO:0000259" key="3">
    <source>
        <dbReference type="Pfam" id="PF13614"/>
    </source>
</evidence>
<dbReference type="PANTHER" id="PTHR43384">
    <property type="entry name" value="SEPTUM SITE-DETERMINING PROTEIN MIND HOMOLOG, CHLOROPLASTIC-RELATED"/>
    <property type="match status" value="1"/>
</dbReference>
<dbReference type="SUPFAM" id="SSF52540">
    <property type="entry name" value="P-loop containing nucleoside triphosphate hydrolases"/>
    <property type="match status" value="1"/>
</dbReference>
<dbReference type="InterPro" id="IPR050625">
    <property type="entry name" value="ParA/MinD_ATPase"/>
</dbReference>
<evidence type="ECO:0000313" key="4">
    <source>
        <dbReference type="EMBL" id="NHN85651.1"/>
    </source>
</evidence>
<dbReference type="InterPro" id="IPR025501">
    <property type="entry name" value="MinD_FleN"/>
</dbReference>
<comment type="caution">
    <text evidence="4">The sequence shown here is derived from an EMBL/GenBank/DDBJ whole genome shotgun (WGS) entry which is preliminary data.</text>
</comment>
<accession>A0ABX0JQB1</accession>
<dbReference type="RefSeq" id="WP_173584039.1">
    <property type="nucleotide sequence ID" value="NZ_WOTB01000018.1"/>
</dbReference>
<proteinExistence type="predicted"/>
<dbReference type="PIRSF" id="PIRSF003092">
    <property type="entry name" value="MinD"/>
    <property type="match status" value="1"/>
</dbReference>